<accession>A0A1B0AYP8</accession>
<evidence type="ECO:0000313" key="2">
    <source>
        <dbReference type="Proteomes" id="UP000092460"/>
    </source>
</evidence>
<dbReference type="AlphaFoldDB" id="A0A1B0AYP8"/>
<reference evidence="2" key="1">
    <citation type="submission" date="2015-01" db="EMBL/GenBank/DDBJ databases">
        <authorList>
            <person name="Aksoy S."/>
            <person name="Warren W."/>
            <person name="Wilson R.K."/>
        </authorList>
    </citation>
    <scope>NUCLEOTIDE SEQUENCE [LARGE SCALE GENOMIC DNA]</scope>
    <source>
        <strain evidence="2">IAEA</strain>
    </source>
</reference>
<sequence>MENCDHRHVTKNLLIFVTVDDYKDIIIKTEHESRYCPGTKISPHFIKTHVCRSSTRKAQDMRAKLQEINKEYSADIECCWLRVKVYQSESR</sequence>
<dbReference type="VEuPathDB" id="VectorBase:GPPI013213"/>
<dbReference type="EMBL" id="JXJN01005910">
    <property type="status" value="NOT_ANNOTATED_CDS"/>
    <property type="molecule type" value="Genomic_DNA"/>
</dbReference>
<proteinExistence type="predicted"/>
<reference evidence="1" key="2">
    <citation type="submission" date="2020-05" db="UniProtKB">
        <authorList>
            <consortium name="EnsemblMetazoa"/>
        </authorList>
    </citation>
    <scope>IDENTIFICATION</scope>
    <source>
        <strain evidence="1">IAEA</strain>
    </source>
</reference>
<dbReference type="EMBL" id="JXJN01005909">
    <property type="status" value="NOT_ANNOTATED_CDS"/>
    <property type="molecule type" value="Genomic_DNA"/>
</dbReference>
<evidence type="ECO:0000313" key="1">
    <source>
        <dbReference type="EnsemblMetazoa" id="GPPI013213-PA"/>
    </source>
</evidence>
<organism evidence="1 2">
    <name type="scientific">Glossina palpalis gambiensis</name>
    <dbReference type="NCBI Taxonomy" id="67801"/>
    <lineage>
        <taxon>Eukaryota</taxon>
        <taxon>Metazoa</taxon>
        <taxon>Ecdysozoa</taxon>
        <taxon>Arthropoda</taxon>
        <taxon>Hexapoda</taxon>
        <taxon>Insecta</taxon>
        <taxon>Pterygota</taxon>
        <taxon>Neoptera</taxon>
        <taxon>Endopterygota</taxon>
        <taxon>Diptera</taxon>
        <taxon>Brachycera</taxon>
        <taxon>Muscomorpha</taxon>
        <taxon>Hippoboscoidea</taxon>
        <taxon>Glossinidae</taxon>
        <taxon>Glossina</taxon>
    </lineage>
</organism>
<protein>
    <submittedName>
        <fullName evidence="1">Uncharacterized protein</fullName>
    </submittedName>
</protein>
<keyword evidence="2" id="KW-1185">Reference proteome</keyword>
<dbReference type="EMBL" id="JXJN01005908">
    <property type="status" value="NOT_ANNOTATED_CDS"/>
    <property type="molecule type" value="Genomic_DNA"/>
</dbReference>
<dbReference type="Proteomes" id="UP000092460">
    <property type="component" value="Unassembled WGS sequence"/>
</dbReference>
<dbReference type="EnsemblMetazoa" id="GPPI013213-RA">
    <property type="protein sequence ID" value="GPPI013213-PA"/>
    <property type="gene ID" value="GPPI013213"/>
</dbReference>
<name>A0A1B0AYP8_9MUSC</name>